<dbReference type="InterPro" id="IPR013154">
    <property type="entry name" value="ADH-like_N"/>
</dbReference>
<evidence type="ECO:0000313" key="8">
    <source>
        <dbReference type="Proteomes" id="UP000000600"/>
    </source>
</evidence>
<dbReference type="Proteomes" id="UP000000600">
    <property type="component" value="Unassembled WGS sequence"/>
</dbReference>
<dbReference type="InterPro" id="IPR047109">
    <property type="entry name" value="CAD-like"/>
</dbReference>
<evidence type="ECO:0000256" key="5">
    <source>
        <dbReference type="RuleBase" id="RU361277"/>
    </source>
</evidence>
<dbReference type="KEGG" id="ptm:GSPATT00015560001"/>
<keyword evidence="8" id="KW-1185">Reference proteome</keyword>
<keyword evidence="3 5" id="KW-0862">Zinc</keyword>
<evidence type="ECO:0000259" key="6">
    <source>
        <dbReference type="SMART" id="SM00829"/>
    </source>
</evidence>
<dbReference type="InterPro" id="IPR011032">
    <property type="entry name" value="GroES-like_sf"/>
</dbReference>
<dbReference type="OMA" id="EAIFPMV"/>
<dbReference type="EMBL" id="CT868374">
    <property type="protein sequence ID" value="CAK80682.1"/>
    <property type="molecule type" value="Genomic_DNA"/>
</dbReference>
<comment type="similarity">
    <text evidence="5">Belongs to the zinc-containing alcohol dehydrogenase family.</text>
</comment>
<dbReference type="SUPFAM" id="SSF51735">
    <property type="entry name" value="NAD(P)-binding Rossmann-fold domains"/>
    <property type="match status" value="1"/>
</dbReference>
<sequence>MFQNPNNNKVIHELKMEKSLQMRGIIFFSINKYLIIMQQLPAHSVYQVQESKETADAVAYAFLSNTGEPVQYPYKYPQIADHDVRIRILFTGLCHSDCLHSRGLWNPHIKYPSCPGHEVVGEVEKVGTGVTKFKVGEKVGCNPQRWMCQTCEQCKKGDNQLCSQFIGLYDDNNFGGYSTHIQVAERMVFRIPEGFNDALGSPLLCAGVTVYAPLKRYYKPNYTCAVIGIGGLGHLAVQYAAKLGMTVTAFTTSKNREQEIKRLGASNLSSSINLESLKAEQGKYDIVINTLYIEDEETFKSHQRLTAPTGTYIQVGAPPSKVNFKLDHAYIILNQIRVAGSLIGNYDETQEMLEFSAQNNVYPIVETFEFEDFPKAFDRMEKAQAKFRCVVNVGKWAQANGLWK</sequence>
<dbReference type="SUPFAM" id="SSF50129">
    <property type="entry name" value="GroES-like"/>
    <property type="match status" value="1"/>
</dbReference>
<dbReference type="FunFam" id="3.40.50.720:FF:000022">
    <property type="entry name" value="Cinnamyl alcohol dehydrogenase"/>
    <property type="match status" value="1"/>
</dbReference>
<dbReference type="RefSeq" id="XP_001448079.1">
    <property type="nucleotide sequence ID" value="XM_001448042.2"/>
</dbReference>
<dbReference type="PROSITE" id="PS00059">
    <property type="entry name" value="ADH_ZINC"/>
    <property type="match status" value="1"/>
</dbReference>
<feature type="domain" description="Enoyl reductase (ER)" evidence="6">
    <location>
        <begin position="61"/>
        <end position="391"/>
    </location>
</feature>
<dbReference type="InterPro" id="IPR036291">
    <property type="entry name" value="NAD(P)-bd_dom_sf"/>
</dbReference>
<gene>
    <name evidence="7" type="ORF">GSPATT00015560001</name>
</gene>
<dbReference type="Pfam" id="PF08240">
    <property type="entry name" value="ADH_N"/>
    <property type="match status" value="1"/>
</dbReference>
<comment type="cofactor">
    <cofactor evidence="1 5">
        <name>Zn(2+)</name>
        <dbReference type="ChEBI" id="CHEBI:29105"/>
    </cofactor>
</comment>
<dbReference type="SMART" id="SM00829">
    <property type="entry name" value="PKS_ER"/>
    <property type="match status" value="1"/>
</dbReference>
<dbReference type="STRING" id="5888.A0DCB5"/>
<evidence type="ECO:0000256" key="4">
    <source>
        <dbReference type="ARBA" id="ARBA00023002"/>
    </source>
</evidence>
<dbReference type="InterPro" id="IPR013149">
    <property type="entry name" value="ADH-like_C"/>
</dbReference>
<dbReference type="CDD" id="cd05283">
    <property type="entry name" value="CAD1"/>
    <property type="match status" value="1"/>
</dbReference>
<evidence type="ECO:0000256" key="3">
    <source>
        <dbReference type="ARBA" id="ARBA00022833"/>
    </source>
</evidence>
<evidence type="ECO:0000256" key="2">
    <source>
        <dbReference type="ARBA" id="ARBA00022723"/>
    </source>
</evidence>
<proteinExistence type="inferred from homology"/>
<keyword evidence="4" id="KW-0560">Oxidoreductase</keyword>
<dbReference type="InterPro" id="IPR020843">
    <property type="entry name" value="ER"/>
</dbReference>
<dbReference type="Pfam" id="PF00107">
    <property type="entry name" value="ADH_zinc_N"/>
    <property type="match status" value="1"/>
</dbReference>
<name>A0DCB5_PARTE</name>
<dbReference type="OrthoDB" id="1879366at2759"/>
<evidence type="ECO:0000256" key="1">
    <source>
        <dbReference type="ARBA" id="ARBA00001947"/>
    </source>
</evidence>
<dbReference type="GO" id="GO:0008270">
    <property type="term" value="F:zinc ion binding"/>
    <property type="evidence" value="ECO:0007669"/>
    <property type="project" value="InterPro"/>
</dbReference>
<dbReference type="GeneID" id="5033864"/>
<keyword evidence="2 5" id="KW-0479">Metal-binding</keyword>
<dbReference type="Gene3D" id="3.40.50.720">
    <property type="entry name" value="NAD(P)-binding Rossmann-like Domain"/>
    <property type="match status" value="1"/>
</dbReference>
<evidence type="ECO:0000313" key="7">
    <source>
        <dbReference type="EMBL" id="CAK80682.1"/>
    </source>
</evidence>
<dbReference type="AlphaFoldDB" id="A0DCB5"/>
<accession>A0DCB5</accession>
<dbReference type="InterPro" id="IPR002328">
    <property type="entry name" value="ADH_Zn_CS"/>
</dbReference>
<dbReference type="GO" id="GO:0016616">
    <property type="term" value="F:oxidoreductase activity, acting on the CH-OH group of donors, NAD or NADP as acceptor"/>
    <property type="evidence" value="ECO:0000318"/>
    <property type="project" value="GO_Central"/>
</dbReference>
<dbReference type="HOGENOM" id="CLU_026673_20_1_1"/>
<protein>
    <recommendedName>
        <fullName evidence="6">Enoyl reductase (ER) domain-containing protein</fullName>
    </recommendedName>
</protein>
<dbReference type="InParanoid" id="A0DCB5"/>
<reference evidence="7 8" key="1">
    <citation type="journal article" date="2006" name="Nature">
        <title>Global trends of whole-genome duplications revealed by the ciliate Paramecium tetraurelia.</title>
        <authorList>
            <consortium name="Genoscope"/>
            <person name="Aury J.-M."/>
            <person name="Jaillon O."/>
            <person name="Duret L."/>
            <person name="Noel B."/>
            <person name="Jubin C."/>
            <person name="Porcel B.M."/>
            <person name="Segurens B."/>
            <person name="Daubin V."/>
            <person name="Anthouard V."/>
            <person name="Aiach N."/>
            <person name="Arnaiz O."/>
            <person name="Billaut A."/>
            <person name="Beisson J."/>
            <person name="Blanc I."/>
            <person name="Bouhouche K."/>
            <person name="Camara F."/>
            <person name="Duharcourt S."/>
            <person name="Guigo R."/>
            <person name="Gogendeau D."/>
            <person name="Katinka M."/>
            <person name="Keller A.-M."/>
            <person name="Kissmehl R."/>
            <person name="Klotz C."/>
            <person name="Koll F."/>
            <person name="Le Moue A."/>
            <person name="Lepere C."/>
            <person name="Malinsky S."/>
            <person name="Nowacki M."/>
            <person name="Nowak J.K."/>
            <person name="Plattner H."/>
            <person name="Poulain J."/>
            <person name="Ruiz F."/>
            <person name="Serrano V."/>
            <person name="Zagulski M."/>
            <person name="Dessen P."/>
            <person name="Betermier M."/>
            <person name="Weissenbach J."/>
            <person name="Scarpelli C."/>
            <person name="Schachter V."/>
            <person name="Sperling L."/>
            <person name="Meyer E."/>
            <person name="Cohen J."/>
            <person name="Wincker P."/>
        </authorList>
    </citation>
    <scope>NUCLEOTIDE SEQUENCE [LARGE SCALE GENOMIC DNA]</scope>
    <source>
        <strain evidence="7 8">Stock d4-2</strain>
    </source>
</reference>
<dbReference type="eggNOG" id="KOG0023">
    <property type="taxonomic scope" value="Eukaryota"/>
</dbReference>
<dbReference type="PANTHER" id="PTHR42683">
    <property type="entry name" value="ALDEHYDE REDUCTASE"/>
    <property type="match status" value="1"/>
</dbReference>
<organism evidence="7 8">
    <name type="scientific">Paramecium tetraurelia</name>
    <dbReference type="NCBI Taxonomy" id="5888"/>
    <lineage>
        <taxon>Eukaryota</taxon>
        <taxon>Sar</taxon>
        <taxon>Alveolata</taxon>
        <taxon>Ciliophora</taxon>
        <taxon>Intramacronucleata</taxon>
        <taxon>Oligohymenophorea</taxon>
        <taxon>Peniculida</taxon>
        <taxon>Parameciidae</taxon>
        <taxon>Paramecium</taxon>
    </lineage>
</organism>
<dbReference type="Gene3D" id="3.90.180.10">
    <property type="entry name" value="Medium-chain alcohol dehydrogenases, catalytic domain"/>
    <property type="match status" value="1"/>
</dbReference>